<dbReference type="PANTHER" id="PTHR30489:SF0">
    <property type="entry name" value="LIPOPROTEIN-RELEASING SYSTEM TRANSMEMBRANE PROTEIN LOLE"/>
    <property type="match status" value="1"/>
</dbReference>
<feature type="transmembrane region" description="Helical" evidence="7">
    <location>
        <begin position="403"/>
        <end position="428"/>
    </location>
</feature>
<evidence type="ECO:0000313" key="10">
    <source>
        <dbReference type="EMBL" id="PHK99037.1"/>
    </source>
</evidence>
<keyword evidence="4 7" id="KW-0812">Transmembrane</keyword>
<dbReference type="Pfam" id="PF02687">
    <property type="entry name" value="FtsX"/>
    <property type="match status" value="1"/>
</dbReference>
<evidence type="ECO:0000256" key="7">
    <source>
        <dbReference type="SAM" id="Phobius"/>
    </source>
</evidence>
<evidence type="ECO:0000256" key="4">
    <source>
        <dbReference type="ARBA" id="ARBA00022692"/>
    </source>
</evidence>
<keyword evidence="6 7" id="KW-0472">Membrane</keyword>
<feature type="domain" description="MacB-like periplasmic core" evidence="9">
    <location>
        <begin position="26"/>
        <end position="274"/>
    </location>
</feature>
<feature type="transmembrane region" description="Helical" evidence="7">
    <location>
        <begin position="352"/>
        <end position="378"/>
    </location>
</feature>
<evidence type="ECO:0000259" key="8">
    <source>
        <dbReference type="Pfam" id="PF02687"/>
    </source>
</evidence>
<evidence type="ECO:0000313" key="11">
    <source>
        <dbReference type="Proteomes" id="UP000226437"/>
    </source>
</evidence>
<evidence type="ECO:0000256" key="1">
    <source>
        <dbReference type="ARBA" id="ARBA00004651"/>
    </source>
</evidence>
<dbReference type="PANTHER" id="PTHR30489">
    <property type="entry name" value="LIPOPROTEIN-RELEASING SYSTEM TRANSMEMBRANE PROTEIN LOLE"/>
    <property type="match status" value="1"/>
</dbReference>
<dbReference type="Pfam" id="PF12704">
    <property type="entry name" value="MacB_PCD"/>
    <property type="match status" value="1"/>
</dbReference>
<keyword evidence="11" id="KW-1185">Reference proteome</keyword>
<dbReference type="InterPro" id="IPR003838">
    <property type="entry name" value="ABC3_permease_C"/>
</dbReference>
<name>A0A2G0CGJ3_9BACT</name>
<comment type="similarity">
    <text evidence="2">Belongs to the ABC-4 integral membrane protein family. LolC/E subfamily.</text>
</comment>
<proteinExistence type="inferred from homology"/>
<accession>A0A2G0CGJ3</accession>
<dbReference type="RefSeq" id="WP_099105654.1">
    <property type="nucleotide sequence ID" value="NZ_JAATJF010000002.1"/>
</dbReference>
<dbReference type="InterPro" id="IPR051447">
    <property type="entry name" value="Lipoprotein-release_system"/>
</dbReference>
<dbReference type="OrthoDB" id="1522670at2"/>
<sequence>MNLPLFLARGVAKGGSQSISRTIIGIAVAAVAISMAVMVLASALISGFKSEISAKIFGFWGHIHITEEQAASDIMLTSEFPISNRQEFYPGLADLGPIEYRDFTDPLGGNGGELRTTQAGVKHIQQFILLPGIISSFQEGERLADTEPLILKGIAEDFGWDDFGQYLVEGEPLNVVPDSTSRDILISNSTARRLRIGVGDRVDFVYFSGLREEKNRAFTVRGIYKTGLEEYDSKFAIVDIKQLRRLLNWQDDQVGGFEVILEDIDDLDAFSDYIHYDVLPQHLYADSIRNKLRELFNWLDIQDYNGIIILILVVLVAIINMMTALLILILERTNMIGTLKALGQHNWGIRKIFLYYAGFIVVVGLLLGNGLGLGLAWVQKTYGVVQLDEESYYLAVAPIKLEWLTILGLNVGTFCVTLLFLVLPSYLVTKIDPVKAIRFK</sequence>
<protein>
    <submittedName>
        <fullName evidence="10">ABC transporter permease</fullName>
    </submittedName>
</protein>
<gene>
    <name evidence="10" type="ORF">CGL56_06140</name>
</gene>
<dbReference type="Proteomes" id="UP000226437">
    <property type="component" value="Unassembled WGS sequence"/>
</dbReference>
<evidence type="ECO:0000256" key="2">
    <source>
        <dbReference type="ARBA" id="ARBA00005236"/>
    </source>
</evidence>
<keyword evidence="5 7" id="KW-1133">Transmembrane helix</keyword>
<evidence type="ECO:0000256" key="5">
    <source>
        <dbReference type="ARBA" id="ARBA00022989"/>
    </source>
</evidence>
<comment type="subcellular location">
    <subcellularLocation>
        <location evidence="1">Cell membrane</location>
        <topology evidence="1">Multi-pass membrane protein</topology>
    </subcellularLocation>
</comment>
<dbReference type="InterPro" id="IPR025857">
    <property type="entry name" value="MacB_PCD"/>
</dbReference>
<comment type="caution">
    <text evidence="10">The sequence shown here is derived from an EMBL/GenBank/DDBJ whole genome shotgun (WGS) entry which is preliminary data.</text>
</comment>
<feature type="transmembrane region" description="Helical" evidence="7">
    <location>
        <begin position="307"/>
        <end position="331"/>
    </location>
</feature>
<keyword evidence="3" id="KW-1003">Cell membrane</keyword>
<feature type="transmembrane region" description="Helical" evidence="7">
    <location>
        <begin position="23"/>
        <end position="45"/>
    </location>
</feature>
<dbReference type="GO" id="GO:0098797">
    <property type="term" value="C:plasma membrane protein complex"/>
    <property type="evidence" value="ECO:0007669"/>
    <property type="project" value="TreeGrafter"/>
</dbReference>
<dbReference type="AlphaFoldDB" id="A0A2G0CGJ3"/>
<evidence type="ECO:0000256" key="6">
    <source>
        <dbReference type="ARBA" id="ARBA00023136"/>
    </source>
</evidence>
<dbReference type="GO" id="GO:0044874">
    <property type="term" value="P:lipoprotein localization to outer membrane"/>
    <property type="evidence" value="ECO:0007669"/>
    <property type="project" value="TreeGrafter"/>
</dbReference>
<feature type="domain" description="ABC3 transporter permease C-terminal" evidence="8">
    <location>
        <begin position="307"/>
        <end position="433"/>
    </location>
</feature>
<organism evidence="10 11">
    <name type="scientific">Neolewinella marina</name>
    <dbReference type="NCBI Taxonomy" id="438751"/>
    <lineage>
        <taxon>Bacteria</taxon>
        <taxon>Pseudomonadati</taxon>
        <taxon>Bacteroidota</taxon>
        <taxon>Saprospiria</taxon>
        <taxon>Saprospirales</taxon>
        <taxon>Lewinellaceae</taxon>
        <taxon>Neolewinella</taxon>
    </lineage>
</organism>
<dbReference type="EMBL" id="PDLO01000002">
    <property type="protein sequence ID" value="PHK99037.1"/>
    <property type="molecule type" value="Genomic_DNA"/>
</dbReference>
<evidence type="ECO:0000256" key="3">
    <source>
        <dbReference type="ARBA" id="ARBA00022475"/>
    </source>
</evidence>
<evidence type="ECO:0000259" key="9">
    <source>
        <dbReference type="Pfam" id="PF12704"/>
    </source>
</evidence>
<reference evidence="10 11" key="1">
    <citation type="submission" date="2017-10" db="EMBL/GenBank/DDBJ databases">
        <title>The draft genome sequence of Lewinella marina KCTC 32374.</title>
        <authorList>
            <person name="Wang K."/>
        </authorList>
    </citation>
    <scope>NUCLEOTIDE SEQUENCE [LARGE SCALE GENOMIC DNA]</scope>
    <source>
        <strain evidence="10 11">MKG-38</strain>
    </source>
</reference>